<feature type="region of interest" description="Disordered" evidence="8">
    <location>
        <begin position="1"/>
        <end position="75"/>
    </location>
</feature>
<dbReference type="EMBL" id="HBDX01005134">
    <property type="protein sequence ID" value="CAD8223699.1"/>
    <property type="molecule type" value="Transcribed_RNA"/>
</dbReference>
<dbReference type="GO" id="GO:0042721">
    <property type="term" value="C:TIM22 mitochondrial import inner membrane insertion complex"/>
    <property type="evidence" value="ECO:0007669"/>
    <property type="project" value="InterPro"/>
</dbReference>
<sequence length="223" mass="23174">MTTTDARDASAGATPREMSDDTAMDASSASVTRDDASSTLETSTSEVTAGEVDGELRAATATPGEKKKKKKKTYERVKLPTPEDVYQQDAMDNCAIKTVMSCVLGGALGGVMGVVFGAFEPMEVPAPDAPKVTMRETIRQGAKSAGARSWSYAKGFAAFGALYAGSECVVEKVRAKHDVANSAYAGCFTGGVMARTSGPTGMAVGCATMAALSVAMDKFMDHH</sequence>
<dbReference type="Pfam" id="PF02466">
    <property type="entry name" value="Tim17"/>
    <property type="match status" value="1"/>
</dbReference>
<evidence type="ECO:0000256" key="2">
    <source>
        <dbReference type="ARBA" id="ARBA00008444"/>
    </source>
</evidence>
<dbReference type="AlphaFoldDB" id="A0A7R9T3D5"/>
<proteinExistence type="inferred from homology"/>
<evidence type="ECO:0000256" key="5">
    <source>
        <dbReference type="ARBA" id="ARBA00022989"/>
    </source>
</evidence>
<keyword evidence="7" id="KW-0472">Membrane</keyword>
<keyword evidence="4" id="KW-0999">Mitochondrion inner membrane</keyword>
<gene>
    <name evidence="9" type="ORF">OLUC0939_LOCUS4423</name>
</gene>
<evidence type="ECO:0000313" key="9">
    <source>
        <dbReference type="EMBL" id="CAD8223699.1"/>
    </source>
</evidence>
<evidence type="ECO:0000256" key="8">
    <source>
        <dbReference type="SAM" id="MobiDB-lite"/>
    </source>
</evidence>
<organism evidence="9">
    <name type="scientific">Ostreococcus sp. 'lucimarinus'</name>
    <dbReference type="NCBI Taxonomy" id="242159"/>
    <lineage>
        <taxon>Eukaryota</taxon>
        <taxon>Viridiplantae</taxon>
        <taxon>Chlorophyta</taxon>
        <taxon>Mamiellophyceae</taxon>
        <taxon>Mamiellales</taxon>
        <taxon>Bathycoccaceae</taxon>
        <taxon>Ostreococcus</taxon>
    </lineage>
</organism>
<dbReference type="GO" id="GO:0045039">
    <property type="term" value="P:protein insertion into mitochondrial inner membrane"/>
    <property type="evidence" value="ECO:0007669"/>
    <property type="project" value="InterPro"/>
</dbReference>
<keyword evidence="5" id="KW-1133">Transmembrane helix</keyword>
<dbReference type="GO" id="GO:0008320">
    <property type="term" value="F:protein transmembrane transporter activity"/>
    <property type="evidence" value="ECO:0007669"/>
    <property type="project" value="TreeGrafter"/>
</dbReference>
<keyword evidence="6" id="KW-0496">Mitochondrion</keyword>
<accession>A0A7R9T3D5</accession>
<evidence type="ECO:0000256" key="1">
    <source>
        <dbReference type="ARBA" id="ARBA00004448"/>
    </source>
</evidence>
<keyword evidence="3" id="KW-0812">Transmembrane</keyword>
<dbReference type="PANTHER" id="PTHR14110:SF0">
    <property type="entry name" value="MITOCHONDRIAL IMPORT INNER MEMBRANE TRANSLOCASE SUBUNIT TIM22"/>
    <property type="match status" value="1"/>
</dbReference>
<evidence type="ECO:0000256" key="3">
    <source>
        <dbReference type="ARBA" id="ARBA00022692"/>
    </source>
</evidence>
<evidence type="ECO:0000256" key="6">
    <source>
        <dbReference type="ARBA" id="ARBA00023128"/>
    </source>
</evidence>
<feature type="compositionally biased region" description="Low complexity" evidence="8">
    <location>
        <begin position="37"/>
        <end position="48"/>
    </location>
</feature>
<dbReference type="PANTHER" id="PTHR14110">
    <property type="entry name" value="MITOCHONDRIAL IMPORT INNER MEMBRANE TRANSLOCASE SUBUNIT TIM22"/>
    <property type="match status" value="1"/>
</dbReference>
<reference evidence="9" key="1">
    <citation type="submission" date="2021-01" db="EMBL/GenBank/DDBJ databases">
        <authorList>
            <person name="Corre E."/>
            <person name="Pelletier E."/>
            <person name="Niang G."/>
            <person name="Scheremetjew M."/>
            <person name="Finn R."/>
            <person name="Kale V."/>
            <person name="Holt S."/>
            <person name="Cochrane G."/>
            <person name="Meng A."/>
            <person name="Brown T."/>
            <person name="Cohen L."/>
        </authorList>
    </citation>
    <scope>NUCLEOTIDE SEQUENCE</scope>
    <source>
        <strain evidence="9">Clade-A-BCC118000</strain>
    </source>
</reference>
<protein>
    <recommendedName>
        <fullName evidence="10">Mitochondrial import inner membrane translocase subunit TIM22</fullName>
    </recommendedName>
</protein>
<evidence type="ECO:0008006" key="10">
    <source>
        <dbReference type="Google" id="ProtNLM"/>
    </source>
</evidence>
<comment type="subcellular location">
    <subcellularLocation>
        <location evidence="1">Mitochondrion inner membrane</location>
        <topology evidence="1">Multi-pass membrane protein</topology>
    </subcellularLocation>
</comment>
<comment type="similarity">
    <text evidence="2">Belongs to the Tim17/Tim22/Tim23 family.</text>
</comment>
<dbReference type="GO" id="GO:0030943">
    <property type="term" value="F:mitochondrion targeting sequence binding"/>
    <property type="evidence" value="ECO:0007669"/>
    <property type="project" value="TreeGrafter"/>
</dbReference>
<evidence type="ECO:0000256" key="4">
    <source>
        <dbReference type="ARBA" id="ARBA00022792"/>
    </source>
</evidence>
<evidence type="ECO:0000256" key="7">
    <source>
        <dbReference type="ARBA" id="ARBA00023136"/>
    </source>
</evidence>
<dbReference type="InterPro" id="IPR039175">
    <property type="entry name" value="TIM22"/>
</dbReference>
<name>A0A7R9T3D5_9CHLO</name>